<dbReference type="Gramene" id="C.cajan_38474.t">
    <property type="protein sequence ID" value="C.cajan_38474.t.cds1"/>
    <property type="gene ID" value="C.cajan_38474"/>
</dbReference>
<name>A0A151R4W8_CAJCA</name>
<protein>
    <submittedName>
        <fullName evidence="1">Uncharacterized protein</fullName>
    </submittedName>
</protein>
<proteinExistence type="predicted"/>
<organism evidence="1 2">
    <name type="scientific">Cajanus cajan</name>
    <name type="common">Pigeon pea</name>
    <name type="synonym">Cajanus indicus</name>
    <dbReference type="NCBI Taxonomy" id="3821"/>
    <lineage>
        <taxon>Eukaryota</taxon>
        <taxon>Viridiplantae</taxon>
        <taxon>Streptophyta</taxon>
        <taxon>Embryophyta</taxon>
        <taxon>Tracheophyta</taxon>
        <taxon>Spermatophyta</taxon>
        <taxon>Magnoliopsida</taxon>
        <taxon>eudicotyledons</taxon>
        <taxon>Gunneridae</taxon>
        <taxon>Pentapetalae</taxon>
        <taxon>rosids</taxon>
        <taxon>fabids</taxon>
        <taxon>Fabales</taxon>
        <taxon>Fabaceae</taxon>
        <taxon>Papilionoideae</taxon>
        <taxon>50 kb inversion clade</taxon>
        <taxon>NPAAA clade</taxon>
        <taxon>indigoferoid/millettioid clade</taxon>
        <taxon>Phaseoleae</taxon>
        <taxon>Cajanus</taxon>
    </lineage>
</organism>
<evidence type="ECO:0000313" key="2">
    <source>
        <dbReference type="Proteomes" id="UP000075243"/>
    </source>
</evidence>
<dbReference type="AlphaFoldDB" id="A0A151R4W8"/>
<dbReference type="EMBL" id="KQ484093">
    <property type="protein sequence ID" value="KYP37546.1"/>
    <property type="molecule type" value="Genomic_DNA"/>
</dbReference>
<dbReference type="Proteomes" id="UP000075243">
    <property type="component" value="Unassembled WGS sequence"/>
</dbReference>
<evidence type="ECO:0000313" key="1">
    <source>
        <dbReference type="EMBL" id="KYP37546.1"/>
    </source>
</evidence>
<reference evidence="1" key="1">
    <citation type="journal article" date="2012" name="Nat. Biotechnol.">
        <title>Draft genome sequence of pigeonpea (Cajanus cajan), an orphan legume crop of resource-poor farmers.</title>
        <authorList>
            <person name="Varshney R.K."/>
            <person name="Chen W."/>
            <person name="Li Y."/>
            <person name="Bharti A.K."/>
            <person name="Saxena R.K."/>
            <person name="Schlueter J.A."/>
            <person name="Donoghue M.T."/>
            <person name="Azam S."/>
            <person name="Fan G."/>
            <person name="Whaley A.M."/>
            <person name="Farmer A.D."/>
            <person name="Sheridan J."/>
            <person name="Iwata A."/>
            <person name="Tuteja R."/>
            <person name="Penmetsa R.V."/>
            <person name="Wu W."/>
            <person name="Upadhyaya H.D."/>
            <person name="Yang S.P."/>
            <person name="Shah T."/>
            <person name="Saxena K.B."/>
            <person name="Michael T."/>
            <person name="McCombie W.R."/>
            <person name="Yang B."/>
            <person name="Zhang G."/>
            <person name="Yang H."/>
            <person name="Wang J."/>
            <person name="Spillane C."/>
            <person name="Cook D.R."/>
            <person name="May G.D."/>
            <person name="Xu X."/>
            <person name="Jackson S.A."/>
        </authorList>
    </citation>
    <scope>NUCLEOTIDE SEQUENCE [LARGE SCALE GENOMIC DNA]</scope>
</reference>
<gene>
    <name evidence="1" type="ORF">KK1_041269</name>
</gene>
<keyword evidence="2" id="KW-1185">Reference proteome</keyword>
<sequence>MEFQNEHDLGVILAAGPWSLEPGLLRLSLWKPDFNPRNYKNTFAQVWLRILDLPQEYWSPRILLAIASTVGTPNSLDKATLNRTYGHFVRILIELDLLKMIPTQLMVEREGFAFYVSFEFDRLPLFCFKCNCIGHEEVACMHVGGESRPQSAKADDYGVAVRAPVQVGDAAAAPLDAHAITKNIASAVHEKRDLWNGARPQAMH</sequence>
<dbReference type="InterPro" id="IPR040256">
    <property type="entry name" value="At4g02000-like"/>
</dbReference>
<dbReference type="PANTHER" id="PTHR31286:SF60">
    <property type="entry name" value="PROTEIN, PUTATIVE-RELATED"/>
    <property type="match status" value="1"/>
</dbReference>
<accession>A0A151R4W8</accession>
<dbReference type="OMA" id="WANAPPM"/>
<dbReference type="PANTHER" id="PTHR31286">
    <property type="entry name" value="GLYCINE-RICH CELL WALL STRUCTURAL PROTEIN 1.8-LIKE"/>
    <property type="match status" value="1"/>
</dbReference>